<evidence type="ECO:0000256" key="1">
    <source>
        <dbReference type="SAM" id="MobiDB-lite"/>
    </source>
</evidence>
<feature type="compositionally biased region" description="Polar residues" evidence="1">
    <location>
        <begin position="122"/>
        <end position="135"/>
    </location>
</feature>
<organism evidence="2 3">
    <name type="scientific">Trichoderma arundinaceum</name>
    <dbReference type="NCBI Taxonomy" id="490622"/>
    <lineage>
        <taxon>Eukaryota</taxon>
        <taxon>Fungi</taxon>
        <taxon>Dikarya</taxon>
        <taxon>Ascomycota</taxon>
        <taxon>Pezizomycotina</taxon>
        <taxon>Sordariomycetes</taxon>
        <taxon>Hypocreomycetidae</taxon>
        <taxon>Hypocreales</taxon>
        <taxon>Hypocreaceae</taxon>
        <taxon>Trichoderma</taxon>
    </lineage>
</organism>
<proteinExistence type="predicted"/>
<dbReference type="Proteomes" id="UP000266272">
    <property type="component" value="Unassembled WGS sequence"/>
</dbReference>
<reference evidence="2 3" key="1">
    <citation type="journal article" date="2018" name="PLoS Pathog.">
        <title>Evolution of structural diversity of trichothecenes, a family of toxins produced by plant pathogenic and entomopathogenic fungi.</title>
        <authorList>
            <person name="Proctor R.H."/>
            <person name="McCormick S.P."/>
            <person name="Kim H.S."/>
            <person name="Cardoza R.E."/>
            <person name="Stanley A.M."/>
            <person name="Lindo L."/>
            <person name="Kelly A."/>
            <person name="Brown D.W."/>
            <person name="Lee T."/>
            <person name="Vaughan M.M."/>
            <person name="Alexander N.J."/>
            <person name="Busman M."/>
            <person name="Gutierrez S."/>
        </authorList>
    </citation>
    <scope>NUCLEOTIDE SEQUENCE [LARGE SCALE GENOMIC DNA]</scope>
    <source>
        <strain evidence="2 3">IBT 40837</strain>
    </source>
</reference>
<name>A0A395NKN2_TRIAR</name>
<dbReference type="AlphaFoldDB" id="A0A395NKN2"/>
<feature type="compositionally biased region" description="Basic and acidic residues" evidence="1">
    <location>
        <begin position="106"/>
        <end position="121"/>
    </location>
</feature>
<comment type="caution">
    <text evidence="2">The sequence shown here is derived from an EMBL/GenBank/DDBJ whole genome shotgun (WGS) entry which is preliminary data.</text>
</comment>
<protein>
    <submittedName>
        <fullName evidence="2">Uncharacterized protein</fullName>
    </submittedName>
</protein>
<dbReference type="EMBL" id="PXOA01000335">
    <property type="protein sequence ID" value="RFU76618.1"/>
    <property type="molecule type" value="Genomic_DNA"/>
</dbReference>
<evidence type="ECO:0000313" key="3">
    <source>
        <dbReference type="Proteomes" id="UP000266272"/>
    </source>
</evidence>
<sequence>MTSFSQNDDNADDANNVNCVRPERNCIKASKALETQLKDNAIITSTSMNSHLKRVPKQLDTPNPKRLRLLEHEAVFEIPTPQSAYRQSGRLSTQSGDDFSSANHSLSEEERASTQKGESKGKSASNGLRRSARLSSQHTSDYYIKTAVGNADLLELRAQFLLKIT</sequence>
<feature type="region of interest" description="Disordered" evidence="1">
    <location>
        <begin position="80"/>
        <end position="135"/>
    </location>
</feature>
<gene>
    <name evidence="2" type="ORF">TARUN_5619</name>
</gene>
<accession>A0A395NKN2</accession>
<keyword evidence="3" id="KW-1185">Reference proteome</keyword>
<feature type="compositionally biased region" description="Polar residues" evidence="1">
    <location>
        <begin position="80"/>
        <end position="105"/>
    </location>
</feature>
<evidence type="ECO:0000313" key="2">
    <source>
        <dbReference type="EMBL" id="RFU76618.1"/>
    </source>
</evidence>